<dbReference type="AlphaFoldDB" id="A0A251X0R1"/>
<gene>
    <name evidence="2" type="ORF">BVC71_01835</name>
</gene>
<organism evidence="2 3">
    <name type="scientific">Marivivens niveibacter</name>
    <dbReference type="NCBI Taxonomy" id="1930667"/>
    <lineage>
        <taxon>Bacteria</taxon>
        <taxon>Pseudomonadati</taxon>
        <taxon>Pseudomonadota</taxon>
        <taxon>Alphaproteobacteria</taxon>
        <taxon>Rhodobacterales</taxon>
        <taxon>Paracoccaceae</taxon>
        <taxon>Marivivens group</taxon>
        <taxon>Marivivens</taxon>
    </lineage>
</organism>
<evidence type="ECO:0000313" key="3">
    <source>
        <dbReference type="Proteomes" id="UP000194664"/>
    </source>
</evidence>
<dbReference type="OrthoDB" id="7841959at2"/>
<dbReference type="Proteomes" id="UP000194664">
    <property type="component" value="Unassembled WGS sequence"/>
</dbReference>
<proteinExistence type="predicted"/>
<protein>
    <recommendedName>
        <fullName evidence="4">DUF4410 domain-containing protein</fullName>
    </recommendedName>
</protein>
<name>A0A251X0R1_9RHOB</name>
<dbReference type="PROSITE" id="PS51257">
    <property type="entry name" value="PROKAR_LIPOPROTEIN"/>
    <property type="match status" value="1"/>
</dbReference>
<feature type="signal peptide" evidence="1">
    <location>
        <begin position="1"/>
        <end position="22"/>
    </location>
</feature>
<comment type="caution">
    <text evidence="2">The sequence shown here is derived from an EMBL/GenBank/DDBJ whole genome shotgun (WGS) entry which is preliminary data.</text>
</comment>
<sequence length="184" mass="19394">MNRRAFFALASAIAISACTPLASSNPIARELRQTLQFSSVTVNTQGTAFDSNRAANYSSALSGDLRTVLETEFVDRMDPSGVQMIVDVARLNVAGSTTTAFGRDQSTLSGSVRVVDGDALLGTYAIQVAVGDPSQTTTGALVSSAINSGEGYYRALINGFARDARVQVLGADLPGERLLRQLQN</sequence>
<evidence type="ECO:0008006" key="4">
    <source>
        <dbReference type="Google" id="ProtNLM"/>
    </source>
</evidence>
<dbReference type="EMBL" id="MSPP01000001">
    <property type="protein sequence ID" value="OUD10277.1"/>
    <property type="molecule type" value="Genomic_DNA"/>
</dbReference>
<keyword evidence="1" id="KW-0732">Signal</keyword>
<keyword evidence="3" id="KW-1185">Reference proteome</keyword>
<reference evidence="2 3" key="1">
    <citation type="submission" date="2016-12" db="EMBL/GenBank/DDBJ databases">
        <title>The draft genome sequence of HSLHS2.</title>
        <authorList>
            <person name="Hu D."/>
            <person name="Wang L."/>
            <person name="Shao Z."/>
        </authorList>
    </citation>
    <scope>NUCLEOTIDE SEQUENCE [LARGE SCALE GENOMIC DNA]</scope>
    <source>
        <strain evidence="2">MCCC 1A06712</strain>
    </source>
</reference>
<accession>A0A251X0R1</accession>
<evidence type="ECO:0000256" key="1">
    <source>
        <dbReference type="SAM" id="SignalP"/>
    </source>
</evidence>
<evidence type="ECO:0000313" key="2">
    <source>
        <dbReference type="EMBL" id="OUD10277.1"/>
    </source>
</evidence>
<dbReference type="RefSeq" id="WP_086449928.1">
    <property type="nucleotide sequence ID" value="NZ_MSPP01000001.1"/>
</dbReference>
<feature type="chain" id="PRO_5013055422" description="DUF4410 domain-containing protein" evidence="1">
    <location>
        <begin position="23"/>
        <end position="184"/>
    </location>
</feature>